<keyword evidence="1" id="KW-0472">Membrane</keyword>
<evidence type="ECO:0000313" key="3">
    <source>
        <dbReference type="EMBL" id="PFX29373.1"/>
    </source>
</evidence>
<reference evidence="4" key="1">
    <citation type="journal article" date="2017" name="bioRxiv">
        <title>Comparative analysis of the genomes of Stylophora pistillata and Acropora digitifera provides evidence for extensive differences between species of corals.</title>
        <authorList>
            <person name="Voolstra C.R."/>
            <person name="Li Y."/>
            <person name="Liew Y.J."/>
            <person name="Baumgarten S."/>
            <person name="Zoccola D."/>
            <person name="Flot J.-F."/>
            <person name="Tambutte S."/>
            <person name="Allemand D."/>
            <person name="Aranda M."/>
        </authorList>
    </citation>
    <scope>NUCLEOTIDE SEQUENCE [LARGE SCALE GENOMIC DNA]</scope>
</reference>
<feature type="domain" description="EF-hand" evidence="2">
    <location>
        <begin position="71"/>
        <end position="106"/>
    </location>
</feature>
<dbReference type="Proteomes" id="UP000225706">
    <property type="component" value="Unassembled WGS sequence"/>
</dbReference>
<name>A0A2B4SJW5_STYPI</name>
<sequence>MSENREYAATAAVKNRPKDFTSGYKTKMTIAFTTLLVAVVAVFVDRFVLMRIQRQILKTAVDSEAGLRFDVVDEKVLSLFVTFDENLDGVLDLSEFIQVANKILHRKKPAVEEPHQEKVADSSSDTSGPDVTYMAATEQLTVKSNFTSLVLTSMTKYSDDSSGFDGNEREIQGLKSWNTSAVPIATYSVDEFRAFLPYPVLKLPLGQSWYIVESRMDKNGPGLTSSRHYPTPVKGRLAILYKLLSMFHPRPFLLTRFGPQGTVACVRAESNDYLDIVFRIHAEFQLNEPPLMPFWFTPSQFLGNIVIKRDGSHVESFHVAVPNNRSLNVDMEWLVSTVEEEDTDTSYESSEGPGDMEVDIGFLPQMELNSVMPSILPGNQETVDEAKSTNKTIKWDKEISFEEAYKALENAFYSFKEVPYVPFEDALSKAREENKLVHQILLRFIIVITIGSGRTLRDGPLESPPVVHMLKKKFISSWTLVKELKDIAANGTNLEVTKAAQAHLDIYKFPVMSVVSLPNGTVLSKMNANDLMESQLNEEILRPGFDDLLSYIYYQFLEKGVTEGRTFN</sequence>
<dbReference type="GO" id="GO:0055074">
    <property type="term" value="P:calcium ion homeostasis"/>
    <property type="evidence" value="ECO:0007669"/>
    <property type="project" value="TreeGrafter"/>
</dbReference>
<keyword evidence="1" id="KW-1133">Transmembrane helix</keyword>
<dbReference type="PROSITE" id="PS50222">
    <property type="entry name" value="EF_HAND_2"/>
    <property type="match status" value="1"/>
</dbReference>
<proteinExistence type="predicted"/>
<dbReference type="InterPro" id="IPR002048">
    <property type="entry name" value="EF_hand_dom"/>
</dbReference>
<evidence type="ECO:0000259" key="2">
    <source>
        <dbReference type="PROSITE" id="PS50222"/>
    </source>
</evidence>
<dbReference type="AlphaFoldDB" id="A0A2B4SJW5"/>
<evidence type="ECO:0000256" key="1">
    <source>
        <dbReference type="SAM" id="Phobius"/>
    </source>
</evidence>
<dbReference type="PANTHER" id="PTHR16213">
    <property type="entry name" value="SELENOPROTEIN N"/>
    <property type="match status" value="1"/>
</dbReference>
<feature type="transmembrane region" description="Helical" evidence="1">
    <location>
        <begin position="28"/>
        <end position="49"/>
    </location>
</feature>
<dbReference type="OrthoDB" id="10062435at2759"/>
<keyword evidence="4" id="KW-1185">Reference proteome</keyword>
<dbReference type="STRING" id="50429.A0A2B4SJW5"/>
<protein>
    <submittedName>
        <fullName evidence="3">Selenoprotein N</fullName>
    </submittedName>
</protein>
<dbReference type="GO" id="GO:0005789">
    <property type="term" value="C:endoplasmic reticulum membrane"/>
    <property type="evidence" value="ECO:0007669"/>
    <property type="project" value="TreeGrafter"/>
</dbReference>
<keyword evidence="1" id="KW-0812">Transmembrane</keyword>
<comment type="caution">
    <text evidence="3">The sequence shown here is derived from an EMBL/GenBank/DDBJ whole genome shotgun (WGS) entry which is preliminary data.</text>
</comment>
<gene>
    <name evidence="3" type="primary">sepn1</name>
    <name evidence="3" type="ORF">AWC38_SpisGene5849</name>
</gene>
<dbReference type="EMBL" id="LSMT01000066">
    <property type="protein sequence ID" value="PFX29373.1"/>
    <property type="molecule type" value="Genomic_DNA"/>
</dbReference>
<dbReference type="GO" id="GO:0005509">
    <property type="term" value="F:calcium ion binding"/>
    <property type="evidence" value="ECO:0007669"/>
    <property type="project" value="InterPro"/>
</dbReference>
<evidence type="ECO:0000313" key="4">
    <source>
        <dbReference type="Proteomes" id="UP000225706"/>
    </source>
</evidence>
<organism evidence="3 4">
    <name type="scientific">Stylophora pistillata</name>
    <name type="common">Smooth cauliflower coral</name>
    <dbReference type="NCBI Taxonomy" id="50429"/>
    <lineage>
        <taxon>Eukaryota</taxon>
        <taxon>Metazoa</taxon>
        <taxon>Cnidaria</taxon>
        <taxon>Anthozoa</taxon>
        <taxon>Hexacorallia</taxon>
        <taxon>Scleractinia</taxon>
        <taxon>Astrocoeniina</taxon>
        <taxon>Pocilloporidae</taxon>
        <taxon>Stylophora</taxon>
    </lineage>
</organism>
<accession>A0A2B4SJW5</accession>
<dbReference type="PANTHER" id="PTHR16213:SF78">
    <property type="entry name" value="SELENOPROTEIN N"/>
    <property type="match status" value="1"/>
</dbReference>